<feature type="non-terminal residue" evidence="2">
    <location>
        <position position="1"/>
    </location>
</feature>
<dbReference type="AlphaFoldDB" id="A0A6J4NS22"/>
<gene>
    <name evidence="2" type="ORF">AVDCRST_MAG06-1943</name>
</gene>
<organism evidence="2">
    <name type="scientific">uncultured Nocardioides sp</name>
    <dbReference type="NCBI Taxonomy" id="198441"/>
    <lineage>
        <taxon>Bacteria</taxon>
        <taxon>Bacillati</taxon>
        <taxon>Actinomycetota</taxon>
        <taxon>Actinomycetes</taxon>
        <taxon>Propionibacteriales</taxon>
        <taxon>Nocardioidaceae</taxon>
        <taxon>Nocardioides</taxon>
        <taxon>environmental samples</taxon>
    </lineage>
</organism>
<reference evidence="2" key="1">
    <citation type="submission" date="2020-02" db="EMBL/GenBank/DDBJ databases">
        <authorList>
            <person name="Meier V. D."/>
        </authorList>
    </citation>
    <scope>NUCLEOTIDE SEQUENCE</scope>
    <source>
        <strain evidence="2">AVDCRST_MAG06</strain>
    </source>
</reference>
<feature type="region of interest" description="Disordered" evidence="1">
    <location>
        <begin position="30"/>
        <end position="49"/>
    </location>
</feature>
<evidence type="ECO:0000256" key="1">
    <source>
        <dbReference type="SAM" id="MobiDB-lite"/>
    </source>
</evidence>
<dbReference type="EMBL" id="CADCUP010000130">
    <property type="protein sequence ID" value="CAA9396728.1"/>
    <property type="molecule type" value="Genomic_DNA"/>
</dbReference>
<sequence length="49" mass="5481">WPPRRASSPTPRQRCSATPVRVALWPTVRKPSCWSRRASGPTSTPPPRT</sequence>
<protein>
    <submittedName>
        <fullName evidence="2">Uncharacterized protein</fullName>
    </submittedName>
</protein>
<evidence type="ECO:0000313" key="2">
    <source>
        <dbReference type="EMBL" id="CAA9396728.1"/>
    </source>
</evidence>
<accession>A0A6J4NS22</accession>
<name>A0A6J4NS22_9ACTN</name>
<proteinExistence type="predicted"/>
<feature type="non-terminal residue" evidence="2">
    <location>
        <position position="49"/>
    </location>
</feature>